<dbReference type="PANTHER" id="PTHR39441">
    <property type="entry name" value="DUF2252 DOMAIN-CONTAINING PROTEIN"/>
    <property type="match status" value="1"/>
</dbReference>
<dbReference type="Proteomes" id="UP001174208">
    <property type="component" value="Unassembled WGS sequence"/>
</dbReference>
<protein>
    <submittedName>
        <fullName evidence="2">DUF2252 domain-containing protein</fullName>
    </submittedName>
</protein>
<accession>A0ABT8KCD2</accession>
<name>A0ABT8KCD2_9MICO</name>
<feature type="compositionally biased region" description="Basic and acidic residues" evidence="1">
    <location>
        <begin position="17"/>
        <end position="35"/>
    </location>
</feature>
<reference evidence="2" key="1">
    <citation type="submission" date="2023-06" db="EMBL/GenBank/DDBJ databases">
        <title>MT1 and MT2 Draft Genomes of Novel Species.</title>
        <authorList>
            <person name="Venkateswaran K."/>
        </authorList>
    </citation>
    <scope>NUCLEOTIDE SEQUENCE</scope>
    <source>
        <strain evidence="2">F6_8S_P_1B</strain>
    </source>
</reference>
<dbReference type="Pfam" id="PF10009">
    <property type="entry name" value="DUF2252"/>
    <property type="match status" value="1"/>
</dbReference>
<proteinExistence type="predicted"/>
<dbReference type="PANTHER" id="PTHR39441:SF1">
    <property type="entry name" value="DUF2252 DOMAIN-CONTAINING PROTEIN"/>
    <property type="match status" value="1"/>
</dbReference>
<dbReference type="InterPro" id="IPR018721">
    <property type="entry name" value="DUF2252"/>
</dbReference>
<organism evidence="2 3">
    <name type="scientific">Leifsonia williamsii</name>
    <dbReference type="NCBI Taxonomy" id="3035919"/>
    <lineage>
        <taxon>Bacteria</taxon>
        <taxon>Bacillati</taxon>
        <taxon>Actinomycetota</taxon>
        <taxon>Actinomycetes</taxon>
        <taxon>Micrococcales</taxon>
        <taxon>Microbacteriaceae</taxon>
        <taxon>Leifsonia</taxon>
    </lineage>
</organism>
<dbReference type="EMBL" id="JAROCF010000001">
    <property type="protein sequence ID" value="MDN4614623.1"/>
    <property type="molecule type" value="Genomic_DNA"/>
</dbReference>
<dbReference type="RefSeq" id="WP_301210780.1">
    <property type="nucleotide sequence ID" value="NZ_JAROCF010000001.1"/>
</dbReference>
<feature type="region of interest" description="Disordered" evidence="1">
    <location>
        <begin position="1"/>
        <end position="46"/>
    </location>
</feature>
<gene>
    <name evidence="2" type="ORF">P5G50_09170</name>
</gene>
<evidence type="ECO:0000256" key="1">
    <source>
        <dbReference type="SAM" id="MobiDB-lite"/>
    </source>
</evidence>
<keyword evidence="3" id="KW-1185">Reference proteome</keyword>
<evidence type="ECO:0000313" key="2">
    <source>
        <dbReference type="EMBL" id="MDN4614623.1"/>
    </source>
</evidence>
<comment type="caution">
    <text evidence="2">The sequence shown here is derived from an EMBL/GenBank/DDBJ whole genome shotgun (WGS) entry which is preliminary data.</text>
</comment>
<evidence type="ECO:0000313" key="3">
    <source>
        <dbReference type="Proteomes" id="UP001174208"/>
    </source>
</evidence>
<sequence>MSAQAVPANAESPLLEAELREAGHDRRADLPRSAHGDYSPPPGRDPIGILRAQHEQRLQNLIDLRVERMSADAFAFYRGTAAIQAADLAAGPVTGAEVVICGDAHLSNFGIYRSPERSMVFDINDFDEATVGPWEWDVKRLLTSVVLAGRSLRLPDDHIRDTVSAAAGVYRDWLARALRLPLQERYFTPTSVQERRRRLSEDMERLIAEVVRSSQKRTSERVARRVLTDGGDGDFRFVEQPPILTRLEPELRDEALLAFERYRLTVPPNVALLLSQLRIADIARRVVGVGSVGTRCFVLALVGPVEEVLLLQLKEATSSVVERFGGVQPLPGYLDPVLLPDEQGYRVVACQRILQAVSDPFLGYLTAERFRFYMRLFRNRNASFDLAAMNRAQFHDYARVCAAVLARAHARSPKAAYIAGYLGGGNAFVRAVTRWSVAYADQAEADYAVFLEAARDGAFATA</sequence>